<dbReference type="HOGENOM" id="CLU_052979_0_0_3"/>
<evidence type="ECO:0000256" key="10">
    <source>
        <dbReference type="RuleBase" id="RU003983"/>
    </source>
</evidence>
<feature type="region of interest" description="Disordered" evidence="11">
    <location>
        <begin position="299"/>
        <end position="323"/>
    </location>
</feature>
<dbReference type="Pfam" id="PF01435">
    <property type="entry name" value="Peptidase_M48"/>
    <property type="match status" value="1"/>
</dbReference>
<dbReference type="eggNOG" id="COG0501">
    <property type="taxonomic scope" value="Bacteria"/>
</dbReference>
<dbReference type="Gene3D" id="3.30.2010.10">
    <property type="entry name" value="Metalloproteases ('zincins'), catalytic domain"/>
    <property type="match status" value="1"/>
</dbReference>
<dbReference type="InterPro" id="IPR001915">
    <property type="entry name" value="Peptidase_M48"/>
</dbReference>
<keyword evidence="14" id="KW-1185">Reference proteome</keyword>
<name>K9TE44_9CYAN</name>
<dbReference type="Proteomes" id="UP000010367">
    <property type="component" value="Chromosome"/>
</dbReference>
<evidence type="ECO:0000256" key="3">
    <source>
        <dbReference type="ARBA" id="ARBA00022692"/>
    </source>
</evidence>
<evidence type="ECO:0000256" key="2">
    <source>
        <dbReference type="ARBA" id="ARBA00022670"/>
    </source>
</evidence>
<dbReference type="PATRIC" id="fig|56110.3.peg.1166"/>
<evidence type="ECO:0000313" key="13">
    <source>
        <dbReference type="EMBL" id="AFY80698.1"/>
    </source>
</evidence>
<comment type="similarity">
    <text evidence="10">Belongs to the peptidase M48 family.</text>
</comment>
<comment type="cofactor">
    <cofactor evidence="10">
        <name>Zn(2+)</name>
        <dbReference type="ChEBI" id="CHEBI:29105"/>
    </cofactor>
    <text evidence="10">Binds 1 zinc ion per subunit.</text>
</comment>
<accession>K9TE44</accession>
<dbReference type="PANTHER" id="PTHR43221:SF3">
    <property type="entry name" value="SLL1280 PROTEIN"/>
    <property type="match status" value="1"/>
</dbReference>
<evidence type="ECO:0000259" key="12">
    <source>
        <dbReference type="Pfam" id="PF01435"/>
    </source>
</evidence>
<dbReference type="GO" id="GO:0006508">
    <property type="term" value="P:proteolysis"/>
    <property type="evidence" value="ECO:0007669"/>
    <property type="project" value="UniProtKB-KW"/>
</dbReference>
<evidence type="ECO:0000256" key="5">
    <source>
        <dbReference type="ARBA" id="ARBA00022801"/>
    </source>
</evidence>
<evidence type="ECO:0000256" key="1">
    <source>
        <dbReference type="ARBA" id="ARBA00022475"/>
    </source>
</evidence>
<keyword evidence="8 10" id="KW-0482">Metalloprotease</keyword>
<feature type="compositionally biased region" description="Basic and acidic residues" evidence="11">
    <location>
        <begin position="313"/>
        <end position="323"/>
    </location>
</feature>
<keyword evidence="5 10" id="KW-0378">Hydrolase</keyword>
<keyword evidence="7" id="KW-1133">Transmembrane helix</keyword>
<evidence type="ECO:0000313" key="14">
    <source>
        <dbReference type="Proteomes" id="UP000010367"/>
    </source>
</evidence>
<dbReference type="PANTHER" id="PTHR43221">
    <property type="entry name" value="PROTEASE HTPX"/>
    <property type="match status" value="1"/>
</dbReference>
<dbReference type="InParanoid" id="K9TE44"/>
<keyword evidence="9" id="KW-0472">Membrane</keyword>
<feature type="domain" description="Peptidase M48" evidence="12">
    <location>
        <begin position="87"/>
        <end position="288"/>
    </location>
</feature>
<evidence type="ECO:0000256" key="11">
    <source>
        <dbReference type="SAM" id="MobiDB-lite"/>
    </source>
</evidence>
<dbReference type="GO" id="GO:0046872">
    <property type="term" value="F:metal ion binding"/>
    <property type="evidence" value="ECO:0007669"/>
    <property type="project" value="UniProtKB-KW"/>
</dbReference>
<dbReference type="AlphaFoldDB" id="K9TE44"/>
<evidence type="ECO:0000256" key="8">
    <source>
        <dbReference type="ARBA" id="ARBA00023049"/>
    </source>
</evidence>
<keyword evidence="2 10" id="KW-0645">Protease</keyword>
<keyword evidence="4" id="KW-0479">Metal-binding</keyword>
<dbReference type="KEGG" id="oac:Oscil6304_0969"/>
<evidence type="ECO:0000256" key="7">
    <source>
        <dbReference type="ARBA" id="ARBA00022989"/>
    </source>
</evidence>
<dbReference type="CDD" id="cd07325">
    <property type="entry name" value="M48_Ste24p_like"/>
    <property type="match status" value="1"/>
</dbReference>
<reference evidence="13 14" key="1">
    <citation type="submission" date="2012-06" db="EMBL/GenBank/DDBJ databases">
        <title>Finished chromosome of genome of Oscillatoria acuminata PCC 6304.</title>
        <authorList>
            <consortium name="US DOE Joint Genome Institute"/>
            <person name="Gugger M."/>
            <person name="Coursin T."/>
            <person name="Rippka R."/>
            <person name="Tandeau De Marsac N."/>
            <person name="Huntemann M."/>
            <person name="Wei C.-L."/>
            <person name="Han J."/>
            <person name="Detter J.C."/>
            <person name="Han C."/>
            <person name="Tapia R."/>
            <person name="Davenport K."/>
            <person name="Daligault H."/>
            <person name="Erkkila T."/>
            <person name="Gu W."/>
            <person name="Munk A.C.C."/>
            <person name="Teshima H."/>
            <person name="Xu Y."/>
            <person name="Chain P."/>
            <person name="Chen A."/>
            <person name="Krypides N."/>
            <person name="Mavromatis K."/>
            <person name="Markowitz V."/>
            <person name="Szeto E."/>
            <person name="Ivanova N."/>
            <person name="Mikhailova N."/>
            <person name="Ovchinnikova G."/>
            <person name="Pagani I."/>
            <person name="Pati A."/>
            <person name="Goodwin L."/>
            <person name="Peters L."/>
            <person name="Pitluck S."/>
            <person name="Woyke T."/>
            <person name="Kerfeld C."/>
        </authorList>
    </citation>
    <scope>NUCLEOTIDE SEQUENCE [LARGE SCALE GENOMIC DNA]</scope>
    <source>
        <strain evidence="13 14">PCC 6304</strain>
    </source>
</reference>
<protein>
    <submittedName>
        <fullName evidence="13">Zn-dependent protease with chaperone function</fullName>
    </submittedName>
</protein>
<dbReference type="InterPro" id="IPR050083">
    <property type="entry name" value="HtpX_protease"/>
</dbReference>
<keyword evidence="3" id="KW-0812">Transmembrane</keyword>
<dbReference type="STRING" id="56110.Oscil6304_0969"/>
<keyword evidence="6 10" id="KW-0862">Zinc</keyword>
<evidence type="ECO:0000256" key="4">
    <source>
        <dbReference type="ARBA" id="ARBA00022723"/>
    </source>
</evidence>
<sequence>MKQAIAFVLPPLYYPLGELKKTMPTYTGISSEAFRHPLDREAEQTLRRVPGFDLVARKFVEFLVERPQYVYMMGNSIQVGPRQYSTLYGIFRECIRDLDIYPEPTLFVSQAPVVNAYALGQDLPYIVLNTGLIDLMNEDEIRSVVAHELGHIKCGHTTLIQMASWAIMAVFSLADLTMGFSRILSTGLILAFYEWLRKAELSADRAAMLVMDDTRPVMQTMMKMAGGSTRYAHECSLEEFTRQAQRYQELDEDSLNQVYKFFLYNNVSQGVFLTHPFTVERVSYLQAWASSSEYREIKRGNYPRGGAQGSVEVKPESPAEQEADRLRRQIEELQQEINRIKGE</sequence>
<gene>
    <name evidence="13" type="ORF">Oscil6304_0969</name>
</gene>
<dbReference type="GO" id="GO:0004222">
    <property type="term" value="F:metalloendopeptidase activity"/>
    <property type="evidence" value="ECO:0007669"/>
    <property type="project" value="InterPro"/>
</dbReference>
<dbReference type="EMBL" id="CP003607">
    <property type="protein sequence ID" value="AFY80698.1"/>
    <property type="molecule type" value="Genomic_DNA"/>
</dbReference>
<evidence type="ECO:0000256" key="6">
    <source>
        <dbReference type="ARBA" id="ARBA00022833"/>
    </source>
</evidence>
<keyword evidence="1" id="KW-1003">Cell membrane</keyword>
<evidence type="ECO:0000256" key="9">
    <source>
        <dbReference type="ARBA" id="ARBA00023136"/>
    </source>
</evidence>
<organism evidence="13 14">
    <name type="scientific">Oscillatoria acuminata PCC 6304</name>
    <dbReference type="NCBI Taxonomy" id="56110"/>
    <lineage>
        <taxon>Bacteria</taxon>
        <taxon>Bacillati</taxon>
        <taxon>Cyanobacteriota</taxon>
        <taxon>Cyanophyceae</taxon>
        <taxon>Oscillatoriophycideae</taxon>
        <taxon>Oscillatoriales</taxon>
        <taxon>Oscillatoriaceae</taxon>
        <taxon>Oscillatoria</taxon>
    </lineage>
</organism>
<proteinExistence type="inferred from homology"/>